<evidence type="ECO:0008006" key="3">
    <source>
        <dbReference type="Google" id="ProtNLM"/>
    </source>
</evidence>
<evidence type="ECO:0000313" key="2">
    <source>
        <dbReference type="Proteomes" id="UP000051908"/>
    </source>
</evidence>
<accession>A0A0R1PV90</accession>
<dbReference type="OrthoDB" id="552713at2"/>
<comment type="caution">
    <text evidence="1">The sequence shown here is derived from an EMBL/GenBank/DDBJ whole genome shotgun (WGS) entry which is preliminary data.</text>
</comment>
<dbReference type="InterPro" id="IPR016177">
    <property type="entry name" value="DNA-bd_dom_sf"/>
</dbReference>
<name>A0A0R1PV90_9LACO</name>
<evidence type="ECO:0000313" key="1">
    <source>
        <dbReference type="EMBL" id="KRL32571.1"/>
    </source>
</evidence>
<keyword evidence="2" id="KW-1185">Reference proteome</keyword>
<reference evidence="1 2" key="1">
    <citation type="journal article" date="2015" name="Genome Announc.">
        <title>Expanding the biotechnology potential of lactobacilli through comparative genomics of 213 strains and associated genera.</title>
        <authorList>
            <person name="Sun Z."/>
            <person name="Harris H.M."/>
            <person name="McCann A."/>
            <person name="Guo C."/>
            <person name="Argimon S."/>
            <person name="Zhang W."/>
            <person name="Yang X."/>
            <person name="Jeffery I.B."/>
            <person name="Cooney J.C."/>
            <person name="Kagawa T.F."/>
            <person name="Liu W."/>
            <person name="Song Y."/>
            <person name="Salvetti E."/>
            <person name="Wrobel A."/>
            <person name="Rasinkangas P."/>
            <person name="Parkhill J."/>
            <person name="Rea M.C."/>
            <person name="O'Sullivan O."/>
            <person name="Ritari J."/>
            <person name="Douillard F.P."/>
            <person name="Paul Ross R."/>
            <person name="Yang R."/>
            <person name="Briner A.E."/>
            <person name="Felis G.E."/>
            <person name="de Vos W.M."/>
            <person name="Barrangou R."/>
            <person name="Klaenhammer T.R."/>
            <person name="Caufield P.W."/>
            <person name="Cui Y."/>
            <person name="Zhang H."/>
            <person name="O'Toole P.W."/>
        </authorList>
    </citation>
    <scope>NUCLEOTIDE SEQUENCE [LARGE SCALE GENOMIC DNA]</scope>
    <source>
        <strain evidence="1 2">DSM 13238</strain>
    </source>
</reference>
<proteinExistence type="predicted"/>
<dbReference type="RefSeq" id="WP_051564319.1">
    <property type="nucleotide sequence ID" value="NZ_AZES01000005.1"/>
</dbReference>
<dbReference type="PATRIC" id="fig|1122151.5.peg.1"/>
<gene>
    <name evidence="1" type="ORF">FD33_GL000001</name>
</gene>
<protein>
    <recommendedName>
        <fullName evidence="3">AP2/ERF domain-containing protein</fullName>
    </recommendedName>
</protein>
<dbReference type="EMBL" id="AZES01000005">
    <property type="protein sequence ID" value="KRL32571.1"/>
    <property type="molecule type" value="Genomic_DNA"/>
</dbReference>
<organism evidence="1 2">
    <name type="scientific">Companilactobacillus paralimentarius DSM 13238 = JCM 10415</name>
    <dbReference type="NCBI Taxonomy" id="1122151"/>
    <lineage>
        <taxon>Bacteria</taxon>
        <taxon>Bacillati</taxon>
        <taxon>Bacillota</taxon>
        <taxon>Bacilli</taxon>
        <taxon>Lactobacillales</taxon>
        <taxon>Lactobacillaceae</taxon>
        <taxon>Companilactobacillus</taxon>
    </lineage>
</organism>
<dbReference type="GO" id="GO:0003677">
    <property type="term" value="F:DNA binding"/>
    <property type="evidence" value="ECO:0007669"/>
    <property type="project" value="InterPro"/>
</dbReference>
<dbReference type="AlphaFoldDB" id="A0A0R1PV90"/>
<dbReference type="SUPFAM" id="SSF54171">
    <property type="entry name" value="DNA-binding domain"/>
    <property type="match status" value="2"/>
</dbReference>
<dbReference type="GeneID" id="96666749"/>
<dbReference type="Proteomes" id="UP000051908">
    <property type="component" value="Unassembled WGS sequence"/>
</dbReference>
<sequence>MANNLKKDTAGIKQVKRKSGYKYQARISINGKYHHLGTFDNFDDAYKARQSALKKLPQKEKTHYVKKSSLVDLTGEKFGHLTAIRKLPYDGTNNNIWLCQCDCGQTAKVVSSALTRGVRVTCGGPAHQEEHTKKGRKAIKEKLYVDNLAVGRIDSSKVKKSKRNTTGVTGVWFSKQKNKYIAEIKLDGVKSYLGSFKTLEEAKAARLETERKILEQHPRKK</sequence>